<evidence type="ECO:0000256" key="3">
    <source>
        <dbReference type="ARBA" id="ARBA00022840"/>
    </source>
</evidence>
<keyword evidence="2" id="KW-0547">Nucleotide-binding</keyword>
<dbReference type="PRINTS" id="PR00819">
    <property type="entry name" value="CBXCFQXSUPER"/>
</dbReference>
<dbReference type="AlphaFoldDB" id="A0A840WSI2"/>
<sequence>MYTVRVSKTDPRAFSSLGDAVRDPRYANLDLYLQVDPGYYIEPRGVGVQRKLVVVPAQGPETVVVAGPQEGNVFNVKGELELYGVKIVGNSSKYPPLYTHEGSRFKAVDCWFEGSVRIDLNGRAQELLNCTFVGAGVCWFEGGGRIGNSSFRDAVLTLGKNARPEVNAVEFSGGCPEWNSLTVDGASITVTDCVIKNGGSEAGTAVAVLGGAKARFVNLSLPEQRWMPIMVRGRDTRAEFSNLLVSGGEEGYPSVRFLEGASGSIEGARISNMGSVALDVNDAALTAKGLACEDLTGIALQVTKGSVTGGGLTFSRLGNHAVSGVDAQIDLSDIEMRDPLPSTNEGLAGIFVERSRLQLSRVRASGSRGPVAITVKSDATLTDITAEGGWGGLVVKDDSTVKVRGLRTAKAECNGMLVMSGAFVEAEDVDIAETAYDSVYVEGARLTLRSSTVSQSEGQGVGVLQGGSVTLEDCTIRDGAQNGVQVIDGSSRARLLRGEITGNKGYGMDSHEDAAVQVEDTAFTDNKVKEQVQAHAAAEDAPAGPDAPTGEARPLEELLAELDAMVGLDGVKKEVRSLVNLLKVNAKRAAAGLPVPPMSRHMIFSGPPGTGKTTVARLYGEILRSLGVLSNGQFVEAARQDLVAEHLGGTSAKVTQVVERARGGVLFVDEAYALSRQFGSGSDFGQEAIDTLIKFMEDLRDEIVIIFAGYSSEMRTFLDSNPGLSSRVSNTIEFENYSPEQLTTIFERLAAKQSNELGEGVRETLVQHFQKQKRDETFGNGREARRLFEEVLQAQADRLAELDDISAADLSLILPADLEGVVDTGLSARVGAPRDADQTQALLAKLEGMVGLAGVKNEVAGIITRIAAARRRQEAGLSGSIPPQHLVFSGPPGTGKTTVARIYGELLAALGVLAQGQVVEVARGDLVGAFVGQTAQKTKDVFERARGGVLFIDEAYTLAREGASGSDFGQEAIDTLLKLMEDHRDEVVVIVAGYTNEMAGFMASNPGLDSRFSGTVEFEPYGRDDLVGIFTGMAQGSDFLVPDQTRQALAGVFERDAALYAQGNGREVRKLFEAAQGKQAWRLNAQAQAGHTVGKEDLQLLLPEDVGAV</sequence>
<keyword evidence="3" id="KW-0067">ATP-binding</keyword>
<feature type="domain" description="AAA+ ATPase" evidence="5">
    <location>
        <begin position="598"/>
        <end position="738"/>
    </location>
</feature>
<dbReference type="InterPro" id="IPR041627">
    <property type="entry name" value="AAA_lid_6"/>
</dbReference>
<dbReference type="InterPro" id="IPR006626">
    <property type="entry name" value="PbH1"/>
</dbReference>
<dbReference type="InterPro" id="IPR003959">
    <property type="entry name" value="ATPase_AAA_core"/>
</dbReference>
<dbReference type="SMART" id="SM00382">
    <property type="entry name" value="AAA"/>
    <property type="match status" value="2"/>
</dbReference>
<dbReference type="SUPFAM" id="SSF52540">
    <property type="entry name" value="P-loop containing nucleoside triphosphate hydrolases"/>
    <property type="match status" value="2"/>
</dbReference>
<feature type="compositionally biased region" description="Low complexity" evidence="4">
    <location>
        <begin position="534"/>
        <end position="551"/>
    </location>
</feature>
<evidence type="ECO:0000259" key="5">
    <source>
        <dbReference type="SMART" id="SM00382"/>
    </source>
</evidence>
<protein>
    <submittedName>
        <fullName evidence="6">SpoVK/Ycf46/Vps4 family AAA+-type ATPase</fullName>
    </submittedName>
</protein>
<dbReference type="GO" id="GO:0005524">
    <property type="term" value="F:ATP binding"/>
    <property type="evidence" value="ECO:0007669"/>
    <property type="project" value="UniProtKB-KW"/>
</dbReference>
<feature type="domain" description="AAA+ ATPase" evidence="5">
    <location>
        <begin position="882"/>
        <end position="1022"/>
    </location>
</feature>
<name>A0A840WSI2_9ACTN</name>
<proteinExistence type="inferred from homology"/>
<evidence type="ECO:0000256" key="2">
    <source>
        <dbReference type="ARBA" id="ARBA00022741"/>
    </source>
</evidence>
<evidence type="ECO:0000313" key="6">
    <source>
        <dbReference type="EMBL" id="MBB5494586.1"/>
    </source>
</evidence>
<dbReference type="GO" id="GO:0016887">
    <property type="term" value="F:ATP hydrolysis activity"/>
    <property type="evidence" value="ECO:0007669"/>
    <property type="project" value="InterPro"/>
</dbReference>
<dbReference type="FunFam" id="3.40.50.300:FF:000216">
    <property type="entry name" value="Type VII secretion ATPase EccA"/>
    <property type="match status" value="2"/>
</dbReference>
<dbReference type="SMART" id="SM00710">
    <property type="entry name" value="PbH1"/>
    <property type="match status" value="6"/>
</dbReference>
<dbReference type="Proteomes" id="UP000579647">
    <property type="component" value="Unassembled WGS sequence"/>
</dbReference>
<dbReference type="SUPFAM" id="SSF51126">
    <property type="entry name" value="Pectin lyase-like"/>
    <property type="match status" value="2"/>
</dbReference>
<accession>A0A840WSI2</accession>
<dbReference type="Pfam" id="PF13229">
    <property type="entry name" value="Beta_helix"/>
    <property type="match status" value="1"/>
</dbReference>
<dbReference type="Gene3D" id="3.40.50.300">
    <property type="entry name" value="P-loop containing nucleotide triphosphate hydrolases"/>
    <property type="match status" value="2"/>
</dbReference>
<dbReference type="EMBL" id="JACHDO010000001">
    <property type="protein sequence ID" value="MBB5494586.1"/>
    <property type="molecule type" value="Genomic_DNA"/>
</dbReference>
<dbReference type="InterPro" id="IPR003593">
    <property type="entry name" value="AAA+_ATPase"/>
</dbReference>
<dbReference type="CDD" id="cd00009">
    <property type="entry name" value="AAA"/>
    <property type="match status" value="2"/>
</dbReference>
<comment type="similarity">
    <text evidence="1">Belongs to the CbxX/CfxQ family.</text>
</comment>
<dbReference type="InterPro" id="IPR050773">
    <property type="entry name" value="CbxX/CfxQ_RuBisCO_ESX"/>
</dbReference>
<dbReference type="Pfam" id="PF00004">
    <property type="entry name" value="AAA"/>
    <property type="match status" value="2"/>
</dbReference>
<dbReference type="PANTHER" id="PTHR43392">
    <property type="entry name" value="AAA-TYPE ATPASE FAMILY PROTEIN / ANKYRIN REPEAT FAMILY PROTEIN"/>
    <property type="match status" value="1"/>
</dbReference>
<evidence type="ECO:0000313" key="7">
    <source>
        <dbReference type="Proteomes" id="UP000579647"/>
    </source>
</evidence>
<keyword evidence="7" id="KW-1185">Reference proteome</keyword>
<reference evidence="6 7" key="1">
    <citation type="submission" date="2020-08" db="EMBL/GenBank/DDBJ databases">
        <title>Sequencing the genomes of 1000 actinobacteria strains.</title>
        <authorList>
            <person name="Klenk H.-P."/>
        </authorList>
    </citation>
    <scope>NUCLEOTIDE SEQUENCE [LARGE SCALE GENOMIC DNA]</scope>
    <source>
        <strain evidence="6 7">DSM 44598</strain>
    </source>
</reference>
<gene>
    <name evidence="6" type="ORF">HNR07_005723</name>
</gene>
<evidence type="ECO:0000256" key="1">
    <source>
        <dbReference type="ARBA" id="ARBA00010378"/>
    </source>
</evidence>
<dbReference type="InterPro" id="IPR039448">
    <property type="entry name" value="Beta_helix"/>
</dbReference>
<evidence type="ECO:0000256" key="4">
    <source>
        <dbReference type="SAM" id="MobiDB-lite"/>
    </source>
</evidence>
<dbReference type="Gene3D" id="1.10.8.60">
    <property type="match status" value="2"/>
</dbReference>
<dbReference type="Pfam" id="PF17866">
    <property type="entry name" value="AAA_lid_6"/>
    <property type="match status" value="2"/>
</dbReference>
<dbReference type="PANTHER" id="PTHR43392:SF2">
    <property type="entry name" value="AAA-TYPE ATPASE FAMILY PROTEIN _ ANKYRIN REPEAT FAMILY PROTEIN"/>
    <property type="match status" value="1"/>
</dbReference>
<organism evidence="6 7">
    <name type="scientific">Nocardiopsis metallicus</name>
    <dbReference type="NCBI Taxonomy" id="179819"/>
    <lineage>
        <taxon>Bacteria</taxon>
        <taxon>Bacillati</taxon>
        <taxon>Actinomycetota</taxon>
        <taxon>Actinomycetes</taxon>
        <taxon>Streptosporangiales</taxon>
        <taxon>Nocardiopsidaceae</taxon>
        <taxon>Nocardiopsis</taxon>
    </lineage>
</organism>
<dbReference type="InterPro" id="IPR000641">
    <property type="entry name" value="CbxX/CfxQ"/>
</dbReference>
<comment type="caution">
    <text evidence="6">The sequence shown here is derived from an EMBL/GenBank/DDBJ whole genome shotgun (WGS) entry which is preliminary data.</text>
</comment>
<dbReference type="RefSeq" id="WP_184368282.1">
    <property type="nucleotide sequence ID" value="NZ_BAAAKM010000091.1"/>
</dbReference>
<feature type="region of interest" description="Disordered" evidence="4">
    <location>
        <begin position="531"/>
        <end position="551"/>
    </location>
</feature>
<dbReference type="InterPro" id="IPR012334">
    <property type="entry name" value="Pectin_lyas_fold"/>
</dbReference>
<dbReference type="InterPro" id="IPR011050">
    <property type="entry name" value="Pectin_lyase_fold/virulence"/>
</dbReference>
<dbReference type="InterPro" id="IPR027417">
    <property type="entry name" value="P-loop_NTPase"/>
</dbReference>
<dbReference type="Gene3D" id="2.160.20.10">
    <property type="entry name" value="Single-stranded right-handed beta-helix, Pectin lyase-like"/>
    <property type="match status" value="1"/>
</dbReference>